<keyword evidence="14" id="KW-1185">Reference proteome</keyword>
<dbReference type="Pfam" id="PF04324">
    <property type="entry name" value="Fer2_BFD"/>
    <property type="match status" value="1"/>
</dbReference>
<keyword evidence="5" id="KW-0408">Iron</keyword>
<evidence type="ECO:0000256" key="8">
    <source>
        <dbReference type="ARBA" id="ARBA00034078"/>
    </source>
</evidence>
<comment type="caution">
    <text evidence="13">The sequence shown here is derived from an EMBL/GenBank/DDBJ whole genome shotgun (WGS) entry which is preliminary data.</text>
</comment>
<dbReference type="Proteomes" id="UP000605099">
    <property type="component" value="Unassembled WGS sequence"/>
</dbReference>
<dbReference type="SUPFAM" id="SSF82649">
    <property type="entry name" value="SufE/NifU"/>
    <property type="match status" value="1"/>
</dbReference>
<dbReference type="PIRSF" id="PIRSF000375">
    <property type="entry name" value="NifU"/>
    <property type="match status" value="1"/>
</dbReference>
<keyword evidence="3" id="KW-0001">2Fe-2S</keyword>
<dbReference type="Pfam" id="PF01592">
    <property type="entry name" value="NifU_N"/>
    <property type="match status" value="1"/>
</dbReference>
<name>A0ABQ2JC28_9SPHN</name>
<evidence type="ECO:0000256" key="9">
    <source>
        <dbReference type="PIRNR" id="PIRNR000375"/>
    </source>
</evidence>
<dbReference type="InterPro" id="IPR041854">
    <property type="entry name" value="BFD-like_2Fe2S-bd_dom_sf"/>
</dbReference>
<dbReference type="SUPFAM" id="SSF117916">
    <property type="entry name" value="Fe-S cluster assembly (FSCA) domain-like"/>
    <property type="match status" value="1"/>
</dbReference>
<keyword evidence="7 9" id="KW-0535">Nitrogen fixation</keyword>
<dbReference type="InterPro" id="IPR007419">
    <property type="entry name" value="BFD-like_2Fe2S-bd_dom"/>
</dbReference>
<evidence type="ECO:0000256" key="6">
    <source>
        <dbReference type="ARBA" id="ARBA00023014"/>
    </source>
</evidence>
<evidence type="ECO:0000259" key="10">
    <source>
        <dbReference type="Pfam" id="PF01106"/>
    </source>
</evidence>
<feature type="domain" description="NIF system FeS cluster assembly NifU N-terminal" evidence="11">
    <location>
        <begin position="3"/>
        <end position="124"/>
    </location>
</feature>
<proteinExistence type="inferred from homology"/>
<dbReference type="Pfam" id="PF01106">
    <property type="entry name" value="NifU"/>
    <property type="match status" value="1"/>
</dbReference>
<evidence type="ECO:0000256" key="7">
    <source>
        <dbReference type="ARBA" id="ARBA00023231"/>
    </source>
</evidence>
<dbReference type="RefSeq" id="WP_188817977.1">
    <property type="nucleotide sequence ID" value="NZ_BMLK01000002.1"/>
</dbReference>
<evidence type="ECO:0000256" key="2">
    <source>
        <dbReference type="ARBA" id="ARBA00015278"/>
    </source>
</evidence>
<dbReference type="EMBL" id="BMLK01000002">
    <property type="protein sequence ID" value="GGN42306.1"/>
    <property type="molecule type" value="Genomic_DNA"/>
</dbReference>
<dbReference type="Gene3D" id="3.90.1010.10">
    <property type="match status" value="1"/>
</dbReference>
<dbReference type="InterPro" id="IPR016217">
    <property type="entry name" value="N_fixation_NifU"/>
</dbReference>
<comment type="similarity">
    <text evidence="1 9">Belongs to the NifU family.</text>
</comment>
<evidence type="ECO:0000259" key="12">
    <source>
        <dbReference type="Pfam" id="PF04324"/>
    </source>
</evidence>
<evidence type="ECO:0000259" key="11">
    <source>
        <dbReference type="Pfam" id="PF01592"/>
    </source>
</evidence>
<keyword evidence="6" id="KW-0411">Iron-sulfur</keyword>
<evidence type="ECO:0000313" key="13">
    <source>
        <dbReference type="EMBL" id="GGN42306.1"/>
    </source>
</evidence>
<sequence>MWEYSEKVKDYFFNPKNSGILDDADGVGDVGALSCGDALRLMIKVDPVTQIITDARFQTFGCGSAIASSSALTELIIGKTIEEAMKISNQDIADFLGGLPPEKMHCSVMGYEALQAAVANYRGEEWVDDHEEGALICKCFGVDEGMIERTIRSNTLTRVEDITNFTKAGGSCATCAEDIEAVLERVNAEMVEDGLITAAEAFVPGPVPVLAKPKKIVAAAAPAEKKPLTTLQKIRLIEETIEQIRPSLQRDGGDCELVDVEGNRVIVKLTGACVGCHLSSATIEGVQARLVEAVGIPLLVVPAAPVH</sequence>
<dbReference type="CDD" id="cd06664">
    <property type="entry name" value="IscU_like"/>
    <property type="match status" value="1"/>
</dbReference>
<accession>A0ABQ2JC28</accession>
<dbReference type="InterPro" id="IPR002871">
    <property type="entry name" value="NIF_FeS_clus_asmbl_NifU_N"/>
</dbReference>
<dbReference type="PANTHER" id="PTHR10093">
    <property type="entry name" value="IRON-SULFUR CLUSTER ASSEMBLY ENZYME NIFU HOMOLOG"/>
    <property type="match status" value="1"/>
</dbReference>
<dbReference type="InterPro" id="IPR010238">
    <property type="entry name" value="NIF_FeS_clus_asmbl_NifU"/>
</dbReference>
<comment type="cofactor">
    <cofactor evidence="8">
        <name>[2Fe-2S] cluster</name>
        <dbReference type="ChEBI" id="CHEBI:190135"/>
    </cofactor>
</comment>
<dbReference type="CDD" id="cd19947">
    <property type="entry name" value="NifU_Fer2_BFD-like"/>
    <property type="match status" value="1"/>
</dbReference>
<evidence type="ECO:0000256" key="3">
    <source>
        <dbReference type="ARBA" id="ARBA00022714"/>
    </source>
</evidence>
<organism evidence="13 14">
    <name type="scientific">Novosphingobium indicum</name>
    <dbReference type="NCBI Taxonomy" id="462949"/>
    <lineage>
        <taxon>Bacteria</taxon>
        <taxon>Pseudomonadati</taxon>
        <taxon>Pseudomonadota</taxon>
        <taxon>Alphaproteobacteria</taxon>
        <taxon>Sphingomonadales</taxon>
        <taxon>Sphingomonadaceae</taxon>
        <taxon>Novosphingobium</taxon>
    </lineage>
</organism>
<keyword evidence="4" id="KW-0479">Metal-binding</keyword>
<dbReference type="Gene3D" id="3.30.300.130">
    <property type="entry name" value="Fe-S cluster assembly (FSCA)"/>
    <property type="match status" value="1"/>
</dbReference>
<evidence type="ECO:0000313" key="14">
    <source>
        <dbReference type="Proteomes" id="UP000605099"/>
    </source>
</evidence>
<comment type="function">
    <text evidence="9">May be involved in the formation or repair of [Fe-S] clusters present in iron-sulfur proteins.</text>
</comment>
<dbReference type="Gene3D" id="1.10.10.1100">
    <property type="entry name" value="BFD-like [2Fe-2S]-binding domain"/>
    <property type="match status" value="1"/>
</dbReference>
<dbReference type="InterPro" id="IPR034904">
    <property type="entry name" value="FSCA_dom_sf"/>
</dbReference>
<dbReference type="InterPro" id="IPR001075">
    <property type="entry name" value="NIF_FeS_clus_asmbl_NifU_C"/>
</dbReference>
<evidence type="ECO:0000256" key="5">
    <source>
        <dbReference type="ARBA" id="ARBA00023004"/>
    </source>
</evidence>
<evidence type="ECO:0000256" key="4">
    <source>
        <dbReference type="ARBA" id="ARBA00022723"/>
    </source>
</evidence>
<feature type="domain" description="BFD-like [2Fe-2S]-binding" evidence="12">
    <location>
        <begin position="135"/>
        <end position="184"/>
    </location>
</feature>
<reference evidence="14" key="1">
    <citation type="journal article" date="2019" name="Int. J. Syst. Evol. Microbiol.">
        <title>The Global Catalogue of Microorganisms (GCM) 10K type strain sequencing project: providing services to taxonomists for standard genome sequencing and annotation.</title>
        <authorList>
            <consortium name="The Broad Institute Genomics Platform"/>
            <consortium name="The Broad Institute Genome Sequencing Center for Infectious Disease"/>
            <person name="Wu L."/>
            <person name="Ma J."/>
        </authorList>
    </citation>
    <scope>NUCLEOTIDE SEQUENCE [LARGE SCALE GENOMIC DNA]</scope>
    <source>
        <strain evidence="14">CGMCC 1.6784</strain>
    </source>
</reference>
<dbReference type="NCBIfam" id="TIGR02000">
    <property type="entry name" value="NifU_proper"/>
    <property type="match status" value="1"/>
</dbReference>
<protein>
    <recommendedName>
        <fullName evidence="2 9">Nitrogen fixation protein NifU</fullName>
    </recommendedName>
</protein>
<evidence type="ECO:0000256" key="1">
    <source>
        <dbReference type="ARBA" id="ARBA00006420"/>
    </source>
</evidence>
<feature type="domain" description="NIF system FeS cluster assembly NifU C-terminal" evidence="10">
    <location>
        <begin position="237"/>
        <end position="295"/>
    </location>
</feature>
<gene>
    <name evidence="13" type="ORF">GCM10011349_05210</name>
</gene>